<dbReference type="EMBL" id="JADCNM010000003">
    <property type="protein sequence ID" value="KAG0489965.1"/>
    <property type="molecule type" value="Genomic_DNA"/>
</dbReference>
<reference evidence="1 2" key="1">
    <citation type="journal article" date="2020" name="Nat. Food">
        <title>A phased Vanilla planifolia genome enables genetic improvement of flavour and production.</title>
        <authorList>
            <person name="Hasing T."/>
            <person name="Tang H."/>
            <person name="Brym M."/>
            <person name="Khazi F."/>
            <person name="Huang T."/>
            <person name="Chambers A.H."/>
        </authorList>
    </citation>
    <scope>NUCLEOTIDE SEQUENCE [LARGE SCALE GENOMIC DNA]</scope>
    <source>
        <tissue evidence="1">Leaf</tissue>
    </source>
</reference>
<gene>
    <name evidence="1" type="ORF">HPP92_006828</name>
</gene>
<feature type="non-terminal residue" evidence="1">
    <location>
        <position position="60"/>
    </location>
</feature>
<sequence length="60" mass="6609">MPTAPSPRAMHRAIVRRASAATLLRGGRLQRSVVFVWCDLVPLFELLPSSLCFGLCVLVE</sequence>
<comment type="caution">
    <text evidence="1">The sequence shown here is derived from an EMBL/GenBank/DDBJ whole genome shotgun (WGS) entry which is preliminary data.</text>
</comment>
<evidence type="ECO:0000313" key="1">
    <source>
        <dbReference type="EMBL" id="KAG0489965.1"/>
    </source>
</evidence>
<dbReference type="Proteomes" id="UP000639772">
    <property type="component" value="Chromosome 3"/>
</dbReference>
<dbReference type="AlphaFoldDB" id="A0A835RCX9"/>
<name>A0A835RCX9_VANPL</name>
<protein>
    <submittedName>
        <fullName evidence="1">Uncharacterized protein</fullName>
    </submittedName>
</protein>
<evidence type="ECO:0000313" key="2">
    <source>
        <dbReference type="Proteomes" id="UP000639772"/>
    </source>
</evidence>
<organism evidence="1 2">
    <name type="scientific">Vanilla planifolia</name>
    <name type="common">Vanilla</name>
    <dbReference type="NCBI Taxonomy" id="51239"/>
    <lineage>
        <taxon>Eukaryota</taxon>
        <taxon>Viridiplantae</taxon>
        <taxon>Streptophyta</taxon>
        <taxon>Embryophyta</taxon>
        <taxon>Tracheophyta</taxon>
        <taxon>Spermatophyta</taxon>
        <taxon>Magnoliopsida</taxon>
        <taxon>Liliopsida</taxon>
        <taxon>Asparagales</taxon>
        <taxon>Orchidaceae</taxon>
        <taxon>Vanilloideae</taxon>
        <taxon>Vanilleae</taxon>
        <taxon>Vanilla</taxon>
    </lineage>
</organism>
<accession>A0A835RCX9</accession>
<proteinExistence type="predicted"/>